<reference evidence="3" key="1">
    <citation type="submission" date="2013-10" db="EMBL/GenBank/DDBJ databases">
        <title>Genome sequencing of Onchocerca volvulus.</title>
        <authorList>
            <person name="Cotton J."/>
            <person name="Tsai J."/>
            <person name="Stanley E."/>
            <person name="Tracey A."/>
            <person name="Holroyd N."/>
            <person name="Lustigman S."/>
            <person name="Berriman M."/>
        </authorList>
    </citation>
    <scope>NUCLEOTIDE SEQUENCE</scope>
</reference>
<keyword evidence="3" id="KW-1185">Reference proteome</keyword>
<reference evidence="2" key="2">
    <citation type="submission" date="2022-06" db="UniProtKB">
        <authorList>
            <consortium name="EnsemblMetazoa"/>
        </authorList>
    </citation>
    <scope>IDENTIFICATION</scope>
</reference>
<evidence type="ECO:0000313" key="2">
    <source>
        <dbReference type="EnsemblMetazoa" id="OVOC3826.1"/>
    </source>
</evidence>
<dbReference type="EnsemblMetazoa" id="OVOC3826.1">
    <property type="protein sequence ID" value="OVOC3826.1"/>
    <property type="gene ID" value="WBGene00240635"/>
</dbReference>
<protein>
    <recommendedName>
        <fullName evidence="4">IBB domain-containing protein</fullName>
    </recommendedName>
</protein>
<dbReference type="Proteomes" id="UP000024404">
    <property type="component" value="Unassembled WGS sequence"/>
</dbReference>
<evidence type="ECO:0008006" key="4">
    <source>
        <dbReference type="Google" id="ProtNLM"/>
    </source>
</evidence>
<evidence type="ECO:0000313" key="3">
    <source>
        <dbReference type="Proteomes" id="UP000024404"/>
    </source>
</evidence>
<dbReference type="EMBL" id="CMVM020000122">
    <property type="status" value="NOT_ANNOTATED_CDS"/>
    <property type="molecule type" value="Genomic_DNA"/>
</dbReference>
<accession>A0A8R1TT11</accession>
<name>A0A8R1TT11_ONCVO</name>
<dbReference type="AlphaFoldDB" id="A0A8R1TT11"/>
<feature type="compositionally biased region" description="Basic and acidic residues" evidence="1">
    <location>
        <begin position="1"/>
        <end position="13"/>
    </location>
</feature>
<evidence type="ECO:0000256" key="1">
    <source>
        <dbReference type="SAM" id="MobiDB-lite"/>
    </source>
</evidence>
<sequence>MEETKIKEMEMRAKSSANLPVEDSGHEQTNTIDLHIQNKRNNRRFLANRVKRLEEGKIKEATRNS</sequence>
<proteinExistence type="predicted"/>
<feature type="region of interest" description="Disordered" evidence="1">
    <location>
        <begin position="1"/>
        <end position="26"/>
    </location>
</feature>
<organism evidence="2 3">
    <name type="scientific">Onchocerca volvulus</name>
    <dbReference type="NCBI Taxonomy" id="6282"/>
    <lineage>
        <taxon>Eukaryota</taxon>
        <taxon>Metazoa</taxon>
        <taxon>Ecdysozoa</taxon>
        <taxon>Nematoda</taxon>
        <taxon>Chromadorea</taxon>
        <taxon>Rhabditida</taxon>
        <taxon>Spirurina</taxon>
        <taxon>Spiruromorpha</taxon>
        <taxon>Filarioidea</taxon>
        <taxon>Onchocercidae</taxon>
        <taxon>Onchocerca</taxon>
    </lineage>
</organism>